<evidence type="ECO:0000313" key="8">
    <source>
        <dbReference type="Proteomes" id="UP000001979"/>
    </source>
</evidence>
<evidence type="ECO:0000313" key="7">
    <source>
        <dbReference type="EMBL" id="ABE51271.1"/>
    </source>
</evidence>
<dbReference type="PIRSF" id="PIRSF037031">
    <property type="entry name" value="Redox_disulphide_2"/>
    <property type="match status" value="1"/>
</dbReference>
<keyword evidence="3" id="KW-0813">Transport</keyword>
<dbReference type="HOGENOM" id="CLU_090389_18_2_2"/>
<name>Q12Z55_METBU</name>
<sequence>MKIEILGTGCAKCIKAKEIVEKALQESGLQAEVVKVEDYETILSYGVMITPGLVIDGEAMIAGRVPSVDNVKK</sequence>
<dbReference type="InterPro" id="IPR036249">
    <property type="entry name" value="Thioredoxin-like_sf"/>
</dbReference>
<feature type="disulfide bond" description="Redox-active" evidence="5">
    <location>
        <begin position="10"/>
        <end position="13"/>
    </location>
</feature>
<evidence type="ECO:0000256" key="3">
    <source>
        <dbReference type="PIRNR" id="PIRNR037031"/>
    </source>
</evidence>
<comment type="function">
    <text evidence="3">Does not function as a glutathione-disulfide oxidoreductase in the presence of glutathione and glutathione reductase. Has low thioredoxin activity in vitro.</text>
</comment>
<dbReference type="EMBL" id="CP000300">
    <property type="protein sequence ID" value="ABE51271.1"/>
    <property type="molecule type" value="Genomic_DNA"/>
</dbReference>
<dbReference type="NCBIfam" id="TIGR00412">
    <property type="entry name" value="redox_disulf_2"/>
    <property type="match status" value="1"/>
</dbReference>
<dbReference type="GeneID" id="3998759"/>
<dbReference type="PANTHER" id="PTHR36450">
    <property type="entry name" value="THIOREDOXIN"/>
    <property type="match status" value="1"/>
</dbReference>
<dbReference type="RefSeq" id="WP_011498433.1">
    <property type="nucleotide sequence ID" value="NC_007955.1"/>
</dbReference>
<dbReference type="PANTHER" id="PTHR36450:SF1">
    <property type="entry name" value="THIOREDOXIN"/>
    <property type="match status" value="1"/>
</dbReference>
<feature type="active site" description="Nucleophile" evidence="4">
    <location>
        <position position="13"/>
    </location>
</feature>
<dbReference type="Pfam" id="PF13192">
    <property type="entry name" value="Thioredoxin_3"/>
    <property type="match status" value="1"/>
</dbReference>
<evidence type="ECO:0000256" key="5">
    <source>
        <dbReference type="PIRSR" id="PIRSR037031-51"/>
    </source>
</evidence>
<dbReference type="OrthoDB" id="50016at2157"/>
<proteinExistence type="inferred from homology"/>
<dbReference type="STRING" id="259564.Mbur_0264"/>
<keyword evidence="8" id="KW-1185">Reference proteome</keyword>
<dbReference type="Gene3D" id="3.40.30.10">
    <property type="entry name" value="Glutaredoxin"/>
    <property type="match status" value="1"/>
</dbReference>
<keyword evidence="3 5" id="KW-0676">Redox-active center</keyword>
<dbReference type="AlphaFoldDB" id="Q12Z55"/>
<protein>
    <recommendedName>
        <fullName evidence="3">Thioredoxin</fullName>
    </recommendedName>
</protein>
<dbReference type="SUPFAM" id="SSF52833">
    <property type="entry name" value="Thioredoxin-like"/>
    <property type="match status" value="1"/>
</dbReference>
<feature type="domain" description="Thioredoxin-like fold" evidence="6">
    <location>
        <begin position="1"/>
        <end position="73"/>
    </location>
</feature>
<gene>
    <name evidence="7" type="ordered locus">Mbur_0264</name>
</gene>
<evidence type="ECO:0000256" key="1">
    <source>
        <dbReference type="ARBA" id="ARBA00007787"/>
    </source>
</evidence>
<evidence type="ECO:0000256" key="2">
    <source>
        <dbReference type="ARBA" id="ARBA00022982"/>
    </source>
</evidence>
<reference evidence="8" key="1">
    <citation type="journal article" date="2009" name="ISME J.">
        <title>The genome sequence of the psychrophilic archaeon, Methanococcoides burtonii: the role of genome evolution in cold adaptation.</title>
        <authorList>
            <person name="Allen M.A."/>
            <person name="Lauro F.M."/>
            <person name="Williams T.J."/>
            <person name="Burg D."/>
            <person name="Siddiqui K.S."/>
            <person name="De Francisci D."/>
            <person name="Chong K.W."/>
            <person name="Pilak O."/>
            <person name="Chew H.H."/>
            <person name="De Maere M.Z."/>
            <person name="Ting L."/>
            <person name="Katrib M."/>
            <person name="Ng C."/>
            <person name="Sowers K.R."/>
            <person name="Galperin M.Y."/>
            <person name="Anderson I.J."/>
            <person name="Ivanova N."/>
            <person name="Dalin E."/>
            <person name="Martinez M."/>
            <person name="Lapidus A."/>
            <person name="Hauser L."/>
            <person name="Land M."/>
            <person name="Thomas T."/>
            <person name="Cavicchioli R."/>
        </authorList>
    </citation>
    <scope>NUCLEOTIDE SEQUENCE [LARGE SCALE GENOMIC DNA]</scope>
    <source>
        <strain evidence="8">DSM 6242 / NBRC 107633 / OCM 468 / ACE-M</strain>
    </source>
</reference>
<accession>Q12Z55</accession>
<evidence type="ECO:0000256" key="4">
    <source>
        <dbReference type="PIRSR" id="PIRSR037031-50"/>
    </source>
</evidence>
<organism evidence="7 8">
    <name type="scientific">Methanococcoides burtonii (strain DSM 6242 / NBRC 107633 / OCM 468 / ACE-M)</name>
    <dbReference type="NCBI Taxonomy" id="259564"/>
    <lineage>
        <taxon>Archaea</taxon>
        <taxon>Methanobacteriati</taxon>
        <taxon>Methanobacteriota</taxon>
        <taxon>Stenosarchaea group</taxon>
        <taxon>Methanomicrobia</taxon>
        <taxon>Methanosarcinales</taxon>
        <taxon>Methanosarcinaceae</taxon>
        <taxon>Methanococcoides</taxon>
    </lineage>
</organism>
<comment type="similarity">
    <text evidence="1 3">Belongs to the glutaredoxin family.</text>
</comment>
<dbReference type="Proteomes" id="UP000001979">
    <property type="component" value="Chromosome"/>
</dbReference>
<dbReference type="InterPro" id="IPR012336">
    <property type="entry name" value="Thioredoxin-like_fold"/>
</dbReference>
<dbReference type="KEGG" id="mbu:Mbur_0264"/>
<feature type="active site" description="Nucleophile" evidence="4">
    <location>
        <position position="10"/>
    </location>
</feature>
<keyword evidence="5" id="KW-1015">Disulfide bond</keyword>
<dbReference type="InterPro" id="IPR005243">
    <property type="entry name" value="THIRX-like_proc"/>
</dbReference>
<keyword evidence="2 3" id="KW-0249">Electron transport</keyword>
<evidence type="ECO:0000259" key="6">
    <source>
        <dbReference type="Pfam" id="PF13192"/>
    </source>
</evidence>